<sequence length="206" mass="23221">MTKKVEFAPYAQIIPGGSLTPVAPPTEEPSHDIVPFINPCSTAPRVLNIQLLATITTFHKYAGCIFSEETHNRPSLLFRVVFLNGTRGTVQCGEIICGEPASIQESFLMHRKIRAAKDLVGDKDWNHLKRRFGCRMDNIMQFEWLNQMRGAGFGMLTSVIRKKLLRKARERRLCELKWARFGILGAGVKRVERFLTCLVPHGVSGV</sequence>
<reference evidence="1 2" key="1">
    <citation type="submission" date="2024-07" db="EMBL/GenBank/DDBJ databases">
        <title>Section-level genome sequencing and comparative genomics of Aspergillus sections Usti and Cavernicolus.</title>
        <authorList>
            <consortium name="Lawrence Berkeley National Laboratory"/>
            <person name="Nybo J.L."/>
            <person name="Vesth T.C."/>
            <person name="Theobald S."/>
            <person name="Frisvad J.C."/>
            <person name="Larsen T.O."/>
            <person name="Kjaerboelling I."/>
            <person name="Rothschild-Mancinelli K."/>
            <person name="Lyhne E.K."/>
            <person name="Kogle M.E."/>
            <person name="Barry K."/>
            <person name="Clum A."/>
            <person name="Na H."/>
            <person name="Ledsgaard L."/>
            <person name="Lin J."/>
            <person name="Lipzen A."/>
            <person name="Kuo A."/>
            <person name="Riley R."/>
            <person name="Mondo S."/>
            <person name="LaButti K."/>
            <person name="Haridas S."/>
            <person name="Pangalinan J."/>
            <person name="Salamov A.A."/>
            <person name="Simmons B.A."/>
            <person name="Magnuson J.K."/>
            <person name="Chen J."/>
            <person name="Drula E."/>
            <person name="Henrissat B."/>
            <person name="Wiebenga A."/>
            <person name="Lubbers R.J."/>
            <person name="Gomes A.C."/>
            <person name="Makela M.R."/>
            <person name="Stajich J."/>
            <person name="Grigoriev I.V."/>
            <person name="Mortensen U.H."/>
            <person name="De vries R.P."/>
            <person name="Baker S.E."/>
            <person name="Andersen M.R."/>
        </authorList>
    </citation>
    <scope>NUCLEOTIDE SEQUENCE [LARGE SCALE GENOMIC DNA]</scope>
    <source>
        <strain evidence="1 2">CBS 600.67</strain>
    </source>
</reference>
<organism evidence="1 2">
    <name type="scientific">Aspergillus cavernicola</name>
    <dbReference type="NCBI Taxonomy" id="176166"/>
    <lineage>
        <taxon>Eukaryota</taxon>
        <taxon>Fungi</taxon>
        <taxon>Dikarya</taxon>
        <taxon>Ascomycota</taxon>
        <taxon>Pezizomycotina</taxon>
        <taxon>Eurotiomycetes</taxon>
        <taxon>Eurotiomycetidae</taxon>
        <taxon>Eurotiales</taxon>
        <taxon>Aspergillaceae</taxon>
        <taxon>Aspergillus</taxon>
        <taxon>Aspergillus subgen. Nidulantes</taxon>
    </lineage>
</organism>
<dbReference type="Proteomes" id="UP001610335">
    <property type="component" value="Unassembled WGS sequence"/>
</dbReference>
<protein>
    <submittedName>
        <fullName evidence="1">Uncharacterized protein</fullName>
    </submittedName>
</protein>
<evidence type="ECO:0000313" key="1">
    <source>
        <dbReference type="EMBL" id="KAL2819565.1"/>
    </source>
</evidence>
<accession>A0ABR4HVQ5</accession>
<proteinExistence type="predicted"/>
<dbReference type="EMBL" id="JBFXLS010000076">
    <property type="protein sequence ID" value="KAL2819565.1"/>
    <property type="molecule type" value="Genomic_DNA"/>
</dbReference>
<name>A0ABR4HVQ5_9EURO</name>
<evidence type="ECO:0000313" key="2">
    <source>
        <dbReference type="Proteomes" id="UP001610335"/>
    </source>
</evidence>
<gene>
    <name evidence="1" type="ORF">BDW59DRAFT_165017</name>
</gene>
<keyword evidence="2" id="KW-1185">Reference proteome</keyword>
<comment type="caution">
    <text evidence="1">The sequence shown here is derived from an EMBL/GenBank/DDBJ whole genome shotgun (WGS) entry which is preliminary data.</text>
</comment>